<accession>A0ABS2JER9</accession>
<feature type="transmembrane region" description="Helical" evidence="2">
    <location>
        <begin position="20"/>
        <end position="44"/>
    </location>
</feature>
<evidence type="ECO:0008006" key="5">
    <source>
        <dbReference type="Google" id="ProtNLM"/>
    </source>
</evidence>
<evidence type="ECO:0000256" key="1">
    <source>
        <dbReference type="SAM" id="MobiDB-lite"/>
    </source>
</evidence>
<organism evidence="3 4">
    <name type="scientific">Micromonospora humidisoli</name>
    <dbReference type="NCBI Taxonomy" id="2807622"/>
    <lineage>
        <taxon>Bacteria</taxon>
        <taxon>Bacillati</taxon>
        <taxon>Actinomycetota</taxon>
        <taxon>Actinomycetes</taxon>
        <taxon>Micromonosporales</taxon>
        <taxon>Micromonosporaceae</taxon>
        <taxon>Micromonospora</taxon>
    </lineage>
</organism>
<keyword evidence="4" id="KW-1185">Reference proteome</keyword>
<proteinExistence type="predicted"/>
<dbReference type="EMBL" id="JAFEUO010000004">
    <property type="protein sequence ID" value="MBM7083939.1"/>
    <property type="molecule type" value="Genomic_DNA"/>
</dbReference>
<keyword evidence="2" id="KW-1133">Transmembrane helix</keyword>
<dbReference type="Gene3D" id="2.60.120.260">
    <property type="entry name" value="Galactose-binding domain-like"/>
    <property type="match status" value="1"/>
</dbReference>
<keyword evidence="2" id="KW-0472">Membrane</keyword>
<evidence type="ECO:0000313" key="4">
    <source>
        <dbReference type="Proteomes" id="UP000809587"/>
    </source>
</evidence>
<evidence type="ECO:0000256" key="2">
    <source>
        <dbReference type="SAM" id="Phobius"/>
    </source>
</evidence>
<feature type="compositionally biased region" description="Low complexity" evidence="1">
    <location>
        <begin position="71"/>
        <end position="87"/>
    </location>
</feature>
<comment type="caution">
    <text evidence="3">The sequence shown here is derived from an EMBL/GenBank/DDBJ whole genome shotgun (WGS) entry which is preliminary data.</text>
</comment>
<evidence type="ECO:0000313" key="3">
    <source>
        <dbReference type="EMBL" id="MBM7083939.1"/>
    </source>
</evidence>
<dbReference type="Proteomes" id="UP000809587">
    <property type="component" value="Unassembled WGS sequence"/>
</dbReference>
<gene>
    <name evidence="3" type="ORF">JQN84_15585</name>
</gene>
<protein>
    <recommendedName>
        <fullName evidence="5">Serine/threonine protein kinase</fullName>
    </recommendedName>
</protein>
<keyword evidence="2" id="KW-0812">Transmembrane</keyword>
<reference evidence="3 4" key="1">
    <citation type="submission" date="2021-02" db="EMBL/GenBank/DDBJ databases">
        <authorList>
            <person name="Lee D.-H."/>
        </authorList>
    </citation>
    <scope>NUCLEOTIDE SEQUENCE [LARGE SCALE GENOMIC DNA]</scope>
    <source>
        <strain evidence="3 4">MMS20-R2-29</strain>
    </source>
</reference>
<sequence>MPGTRGTRWTSRLPQAVAATPWLLASIGVIVLLLLLVKALVAVLGHDRYATHDAGSRSEAVMVPGVPAVTESASASASPSPTPTRRATGGGTGVAPPAIVRTPAASRSASPSASVSPSPLAIPPSPATLLNDDAPGITYRGRWAVSRNRPFGDHRDDVHYTIHDGDSFSFTFTGTGLDYITSRDPEYGDADVWIVDSGGRPVKQQRVSARAQRYQPQQTVFSVQDLPVGRYTIRAVKRSGVYFQVDALRVRG</sequence>
<dbReference type="RefSeq" id="WP_204959110.1">
    <property type="nucleotide sequence ID" value="NZ_JAFEUO010000004.1"/>
</dbReference>
<feature type="region of interest" description="Disordered" evidence="1">
    <location>
        <begin position="71"/>
        <end position="98"/>
    </location>
</feature>
<name>A0ABS2JER9_9ACTN</name>